<feature type="compositionally biased region" description="Basic and acidic residues" evidence="1">
    <location>
        <begin position="125"/>
        <end position="143"/>
    </location>
</feature>
<feature type="compositionally biased region" description="Low complexity" evidence="1">
    <location>
        <begin position="94"/>
        <end position="105"/>
    </location>
</feature>
<evidence type="ECO:0000256" key="1">
    <source>
        <dbReference type="SAM" id="MobiDB-lite"/>
    </source>
</evidence>
<organism evidence="2 3">
    <name type="scientific">Xylaria arbuscula</name>
    <dbReference type="NCBI Taxonomy" id="114810"/>
    <lineage>
        <taxon>Eukaryota</taxon>
        <taxon>Fungi</taxon>
        <taxon>Dikarya</taxon>
        <taxon>Ascomycota</taxon>
        <taxon>Pezizomycotina</taxon>
        <taxon>Sordariomycetes</taxon>
        <taxon>Xylariomycetidae</taxon>
        <taxon>Xylariales</taxon>
        <taxon>Xylariaceae</taxon>
        <taxon>Xylaria</taxon>
    </lineage>
</organism>
<gene>
    <name evidence="2" type="ORF">NPX13_g752</name>
</gene>
<dbReference type="VEuPathDB" id="FungiDB:F4678DRAFT_343560"/>
<dbReference type="EMBL" id="JANPWZ010000055">
    <property type="protein sequence ID" value="KAJ3579814.1"/>
    <property type="molecule type" value="Genomic_DNA"/>
</dbReference>
<feature type="region of interest" description="Disordered" evidence="1">
    <location>
        <begin position="1"/>
        <end position="218"/>
    </location>
</feature>
<evidence type="ECO:0000313" key="3">
    <source>
        <dbReference type="Proteomes" id="UP001148614"/>
    </source>
</evidence>
<feature type="compositionally biased region" description="Basic and acidic residues" evidence="1">
    <location>
        <begin position="45"/>
        <end position="56"/>
    </location>
</feature>
<comment type="caution">
    <text evidence="2">The sequence shown here is derived from an EMBL/GenBank/DDBJ whole genome shotgun (WGS) entry which is preliminary data.</text>
</comment>
<accession>A0A9W8NNE0</accession>
<feature type="compositionally biased region" description="Basic and acidic residues" evidence="1">
    <location>
        <begin position="190"/>
        <end position="202"/>
    </location>
</feature>
<dbReference type="Proteomes" id="UP001148614">
    <property type="component" value="Unassembled WGS sequence"/>
</dbReference>
<sequence length="218" mass="23713">MSQQQDEQVRGALLSSSQESRDDEESYSTKATRGGSSDAGSEDLELSHTRSRSSDHRPHRPVVSSLSQHIQTVQANDSNTTNPIQGTSSRGNDSLIGLSPLSPLPHAMLPTRKRSLEEVLGDESQPAKDKMSAEIDELAREPTSDLPDSSSGSRDVLGARSHQRKKSRSSGGSSIYRAVPVRTRSSASHSEQRRNSGEESRSQRIRNASHHDKQSSSS</sequence>
<feature type="compositionally biased region" description="Basic and acidic residues" evidence="1">
    <location>
        <begin position="209"/>
        <end position="218"/>
    </location>
</feature>
<dbReference type="AlphaFoldDB" id="A0A9W8NNE0"/>
<feature type="compositionally biased region" description="Polar residues" evidence="1">
    <location>
        <begin position="64"/>
        <end position="92"/>
    </location>
</feature>
<keyword evidence="3" id="KW-1185">Reference proteome</keyword>
<feature type="compositionally biased region" description="Polar residues" evidence="1">
    <location>
        <begin position="29"/>
        <end position="39"/>
    </location>
</feature>
<proteinExistence type="predicted"/>
<reference evidence="2" key="1">
    <citation type="submission" date="2022-07" db="EMBL/GenBank/DDBJ databases">
        <title>Genome Sequence of Xylaria arbuscula.</title>
        <authorList>
            <person name="Buettner E."/>
        </authorList>
    </citation>
    <scope>NUCLEOTIDE SEQUENCE</scope>
    <source>
        <strain evidence="2">VT107</strain>
    </source>
</reference>
<protein>
    <submittedName>
        <fullName evidence="2">Uncharacterized protein</fullName>
    </submittedName>
</protein>
<name>A0A9W8NNE0_9PEZI</name>
<evidence type="ECO:0000313" key="2">
    <source>
        <dbReference type="EMBL" id="KAJ3579814.1"/>
    </source>
</evidence>